<dbReference type="GO" id="GO:0005524">
    <property type="term" value="F:ATP binding"/>
    <property type="evidence" value="ECO:0007669"/>
    <property type="project" value="UniProtKB-KW"/>
</dbReference>
<keyword evidence="3" id="KW-0418">Kinase</keyword>
<keyword evidence="5" id="KW-0711">Selenium</keyword>
<dbReference type="STRING" id="1387277.SAMN06295998_12427"/>
<feature type="domain" description="PurM-like C-terminal" evidence="7">
    <location>
        <begin position="568"/>
        <end position="731"/>
    </location>
</feature>
<dbReference type="InterPro" id="IPR036676">
    <property type="entry name" value="PurM-like_C_sf"/>
</dbReference>
<dbReference type="Proteomes" id="UP000192330">
    <property type="component" value="Unassembled WGS sequence"/>
</dbReference>
<reference evidence="9 10" key="1">
    <citation type="submission" date="2017-04" db="EMBL/GenBank/DDBJ databases">
        <authorList>
            <person name="Afonso C.L."/>
            <person name="Miller P.J."/>
            <person name="Scott M.A."/>
            <person name="Spackman E."/>
            <person name="Goraichik I."/>
            <person name="Dimitrov K.M."/>
            <person name="Suarez D.L."/>
            <person name="Swayne D.E."/>
        </authorList>
    </citation>
    <scope>NUCLEOTIDE SEQUENCE [LARGE SCALE GENOMIC DNA]</scope>
    <source>
        <strain evidence="9 10">CGMCC 1.12644</strain>
    </source>
</reference>
<proteinExistence type="predicted"/>
<dbReference type="InterPro" id="IPR010918">
    <property type="entry name" value="PurM-like_C_dom"/>
</dbReference>
<name>A0A1W2E9E2_9RHOB</name>
<dbReference type="InterPro" id="IPR036921">
    <property type="entry name" value="PurM-like_N_sf"/>
</dbReference>
<evidence type="ECO:0000256" key="4">
    <source>
        <dbReference type="ARBA" id="ARBA00022840"/>
    </source>
</evidence>
<evidence type="ECO:0000256" key="1">
    <source>
        <dbReference type="ARBA" id="ARBA00022679"/>
    </source>
</evidence>
<dbReference type="NCBIfam" id="TIGR00476">
    <property type="entry name" value="selD"/>
    <property type="match status" value="1"/>
</dbReference>
<keyword evidence="10" id="KW-1185">Reference proteome</keyword>
<dbReference type="InterPro" id="IPR017584">
    <property type="entry name" value="Pyridine_nucleo_diS_OxRdtase_N"/>
</dbReference>
<dbReference type="GO" id="GO:0005737">
    <property type="term" value="C:cytoplasm"/>
    <property type="evidence" value="ECO:0007669"/>
    <property type="project" value="TreeGrafter"/>
</dbReference>
<dbReference type="PANTHER" id="PTHR10256:SF0">
    <property type="entry name" value="INACTIVE SELENIDE, WATER DIKINASE-LIKE PROTEIN-RELATED"/>
    <property type="match status" value="1"/>
</dbReference>
<evidence type="ECO:0000313" key="10">
    <source>
        <dbReference type="Proteomes" id="UP000192330"/>
    </source>
</evidence>
<dbReference type="GO" id="GO:0016491">
    <property type="term" value="F:oxidoreductase activity"/>
    <property type="evidence" value="ECO:0007669"/>
    <property type="project" value="InterPro"/>
</dbReference>
<gene>
    <name evidence="9" type="ORF">SAMN06295998_12427</name>
</gene>
<dbReference type="SUPFAM" id="SSF51905">
    <property type="entry name" value="FAD/NAD(P)-binding domain"/>
    <property type="match status" value="2"/>
</dbReference>
<protein>
    <submittedName>
        <fullName evidence="9">Selenophosphate synthase</fullName>
    </submittedName>
</protein>
<evidence type="ECO:0000256" key="3">
    <source>
        <dbReference type="ARBA" id="ARBA00022777"/>
    </source>
</evidence>
<dbReference type="Gene3D" id="3.30.1330.10">
    <property type="entry name" value="PurM-like, N-terminal domain"/>
    <property type="match status" value="1"/>
</dbReference>
<dbReference type="GO" id="GO:0004756">
    <property type="term" value="F:selenide, water dikinase activity"/>
    <property type="evidence" value="ECO:0007669"/>
    <property type="project" value="TreeGrafter"/>
</dbReference>
<evidence type="ECO:0000256" key="5">
    <source>
        <dbReference type="ARBA" id="ARBA00023266"/>
    </source>
</evidence>
<dbReference type="Pfam" id="PF00586">
    <property type="entry name" value="AIRS"/>
    <property type="match status" value="1"/>
</dbReference>
<dbReference type="Pfam" id="PF07992">
    <property type="entry name" value="Pyr_redox_2"/>
    <property type="match status" value="1"/>
</dbReference>
<dbReference type="CDD" id="cd02195">
    <property type="entry name" value="SelD"/>
    <property type="match status" value="1"/>
</dbReference>
<organism evidence="9 10">
    <name type="scientific">Primorskyibacter flagellatus</name>
    <dbReference type="NCBI Taxonomy" id="1387277"/>
    <lineage>
        <taxon>Bacteria</taxon>
        <taxon>Pseudomonadati</taxon>
        <taxon>Pseudomonadota</taxon>
        <taxon>Alphaproteobacteria</taxon>
        <taxon>Rhodobacterales</taxon>
        <taxon>Roseobacteraceae</taxon>
        <taxon>Primorskyibacter</taxon>
    </lineage>
</organism>
<keyword evidence="1" id="KW-0808">Transferase</keyword>
<feature type="domain" description="PurM-like N-terminal" evidence="6">
    <location>
        <begin position="449"/>
        <end position="557"/>
    </location>
</feature>
<accession>A0A1W2E9E2</accession>
<keyword evidence="4" id="KW-0067">ATP-binding</keyword>
<dbReference type="AlphaFoldDB" id="A0A1W2E9E2"/>
<dbReference type="EMBL" id="FWYD01000024">
    <property type="protein sequence ID" value="SMD05906.1"/>
    <property type="molecule type" value="Genomic_DNA"/>
</dbReference>
<dbReference type="SUPFAM" id="SSF55326">
    <property type="entry name" value="PurM N-terminal domain-like"/>
    <property type="match status" value="1"/>
</dbReference>
<dbReference type="Gene3D" id="3.90.650.10">
    <property type="entry name" value="PurM-like C-terminal domain"/>
    <property type="match status" value="1"/>
</dbReference>
<evidence type="ECO:0000259" key="8">
    <source>
        <dbReference type="Pfam" id="PF07992"/>
    </source>
</evidence>
<evidence type="ECO:0000259" key="7">
    <source>
        <dbReference type="Pfam" id="PF02769"/>
    </source>
</evidence>
<evidence type="ECO:0000259" key="6">
    <source>
        <dbReference type="Pfam" id="PF00586"/>
    </source>
</evidence>
<dbReference type="SUPFAM" id="SSF56042">
    <property type="entry name" value="PurM C-terminal domain-like"/>
    <property type="match status" value="1"/>
</dbReference>
<dbReference type="GO" id="GO:0016260">
    <property type="term" value="P:selenocysteine biosynthetic process"/>
    <property type="evidence" value="ECO:0007669"/>
    <property type="project" value="TreeGrafter"/>
</dbReference>
<sequence length="740" mass="77685">MALSRLDLRLRPCGALKGRAMQGNAMIQMRDVVLVGGGHTHALLLRMWAMKPLAGARLTLINPDPTAAYSGMLPGFVAGHYSRDALDIDLVQLARFAGARLILGAASALDVERGEVHIPGRPSIGYDLCSIDVGITSAMPDLPGFAEHGIPAKPLADFAARWHQFRTGTNPARIAVIGGGIAGVELVLAMTHALRELGRDAEAHLIDRGAILKGMAAQTVAKMRAALDDYGVTVIEDAEVASVGRDHVTLTDGRQIISDFTTGAAGARPYGWLTRTGLDHTDGFLNISAELQTSDPRVFAVGDCAAMTHAPRPKAGVYAVRQAPVLLANLRACLMEKPLRSYRPQKDYLKLVSMGGKRALAERTGYAVSGGLMWRWKDHIDQKFMARFQDLQPMPPAPLPRDRVAGLADALGPKPLCGGCGSKVGRGALREVLAALPAPSRADIHALPGDDAALLRVGGQQQVLSTDHLSSLTDDPYVMARIAAIHALGDIWAMGAAPQAATVSVILPRLSDALTKRTLSEIMTGASEVLREAGADIVGGHSSVGAALTIGYSITGLTEAPVTLAGARPGDVLILTKPIGSGTVMAAEMQLQAKGAWVAEAVRYMQRSQAEASRLLARAHAMTDVTGFGLAGHLLNICQASGCAAELQTGHVPLLPGALELARQGVRSTLFPQNTAMHPGLQSDPLTDLMLDPQTAGGLLAAIPEADCPGVLRDLRAAGFPAVRVGHLLAGAPMVKFVTG</sequence>
<dbReference type="Gene3D" id="3.50.50.100">
    <property type="match status" value="1"/>
</dbReference>
<evidence type="ECO:0000256" key="2">
    <source>
        <dbReference type="ARBA" id="ARBA00022741"/>
    </source>
</evidence>
<dbReference type="InterPro" id="IPR016188">
    <property type="entry name" value="PurM-like_N"/>
</dbReference>
<keyword evidence="2" id="KW-0547">Nucleotide-binding</keyword>
<evidence type="ECO:0000313" key="9">
    <source>
        <dbReference type="EMBL" id="SMD05906.1"/>
    </source>
</evidence>
<dbReference type="InterPro" id="IPR023753">
    <property type="entry name" value="FAD/NAD-binding_dom"/>
</dbReference>
<dbReference type="InterPro" id="IPR004536">
    <property type="entry name" value="SPS/SelD"/>
</dbReference>
<dbReference type="PANTHER" id="PTHR10256">
    <property type="entry name" value="SELENIDE, WATER DIKINASE"/>
    <property type="match status" value="1"/>
</dbReference>
<dbReference type="NCBIfam" id="TIGR03169">
    <property type="entry name" value="Nterm_to_SelD"/>
    <property type="match status" value="1"/>
</dbReference>
<dbReference type="Pfam" id="PF02769">
    <property type="entry name" value="AIRS_C"/>
    <property type="match status" value="1"/>
</dbReference>
<feature type="domain" description="FAD/NAD(P)-binding" evidence="8">
    <location>
        <begin position="31"/>
        <end position="323"/>
    </location>
</feature>
<dbReference type="InterPro" id="IPR036188">
    <property type="entry name" value="FAD/NAD-bd_sf"/>
</dbReference>
<dbReference type="PRINTS" id="PR00368">
    <property type="entry name" value="FADPNR"/>
</dbReference>